<dbReference type="KEGG" id="dpp:DICPUDRAFT_51421"/>
<evidence type="ECO:0000256" key="8">
    <source>
        <dbReference type="ARBA" id="ARBA00023284"/>
    </source>
</evidence>
<dbReference type="GO" id="GO:0006260">
    <property type="term" value="P:DNA replication"/>
    <property type="evidence" value="ECO:0007669"/>
    <property type="project" value="UniProtKB-KW"/>
</dbReference>
<dbReference type="GO" id="GO:0008998">
    <property type="term" value="F:ribonucleoside-triphosphate reductase (thioredoxin) activity"/>
    <property type="evidence" value="ECO:0007669"/>
    <property type="project" value="UniProtKB-EC"/>
</dbReference>
<protein>
    <recommendedName>
        <fullName evidence="3">ribonucleoside-triphosphate reductase (thioredoxin)</fullName>
        <ecNumber evidence="3">1.17.4.2</ecNumber>
    </recommendedName>
</protein>
<dbReference type="VEuPathDB" id="AmoebaDB:DICPUDRAFT_51421"/>
<keyword evidence="5" id="KW-0235">DNA replication</keyword>
<gene>
    <name evidence="14" type="ORF">DICPUDRAFT_51421</name>
</gene>
<evidence type="ECO:0000256" key="2">
    <source>
        <dbReference type="ARBA" id="ARBA00005654"/>
    </source>
</evidence>
<evidence type="ECO:0000256" key="7">
    <source>
        <dbReference type="ARBA" id="ARBA00023157"/>
    </source>
</evidence>
<dbReference type="InParanoid" id="F1A3P6"/>
<dbReference type="eggNOG" id="ENOG502QRRC">
    <property type="taxonomic scope" value="Eukaryota"/>
</dbReference>
<evidence type="ECO:0000256" key="11">
    <source>
        <dbReference type="SAM" id="MobiDB-lite"/>
    </source>
</evidence>
<evidence type="ECO:0000259" key="13">
    <source>
        <dbReference type="Pfam" id="PF21995"/>
    </source>
</evidence>
<dbReference type="Pfam" id="PF21995">
    <property type="entry name" value="RNR-II_ins_dom"/>
    <property type="match status" value="1"/>
</dbReference>
<keyword evidence="7" id="KW-1015">Disulfide bond</keyword>
<comment type="catalytic activity">
    <reaction evidence="10">
        <text>a 2'-deoxyribonucleoside 5'-triphosphate + [thioredoxin]-disulfide + H2O = a ribonucleoside 5'-triphosphate + [thioredoxin]-dithiol</text>
        <dbReference type="Rhea" id="RHEA:12701"/>
        <dbReference type="Rhea" id="RHEA-COMP:10698"/>
        <dbReference type="Rhea" id="RHEA-COMP:10700"/>
        <dbReference type="ChEBI" id="CHEBI:15377"/>
        <dbReference type="ChEBI" id="CHEBI:29950"/>
        <dbReference type="ChEBI" id="CHEBI:50058"/>
        <dbReference type="ChEBI" id="CHEBI:61557"/>
        <dbReference type="ChEBI" id="CHEBI:61560"/>
        <dbReference type="EC" id="1.17.4.2"/>
    </reaction>
</comment>
<dbReference type="AlphaFoldDB" id="F1A3P6"/>
<feature type="domain" description="B12-dependent ribonucleotide reductase insertion" evidence="13">
    <location>
        <begin position="236"/>
        <end position="303"/>
    </location>
</feature>
<dbReference type="Pfam" id="PF17975">
    <property type="entry name" value="RNR_Alpha"/>
    <property type="match status" value="1"/>
</dbReference>
<sequence length="733" mass="83414">MFRLKRFINNNSSSLNLFNNSIQHVKYSTSSSSFNNLLLNDDGNEIKSNSSYSSLFLTNKGKNTDFKLNDQFIEEYRKKKAKFGFGILGEIVYRRTYSRVKPDTNTNEKWYETVERVVNGTYNMQKRWIESHGLSWNDTKAQSSAQEMYRKIFEMKFLPPGRGLWAMGSPITEKKGLYAALNNCAFVSTMDMKDNPTKPFIFLMDASMLGVGVGFDCRGANSFIIKGQSKRNCGDEMFIIPDSREGWVQSVQILLDSYFLNKPKPQFDYSKIRKKGEPIKGFGGVCSGYQPLQELHYDISNILDESTGKPISITNIVDLMNLIGKCVVSGSVRQSAEIAFGDPNSTEYINLKNYKANPHRQAFGWTSNNSVFAEIGMEYDKICERIIENGEPGFAFLENMKSYSRMIPSEKDFKDSKALGGNPCLEQTLESYELCCLVETFPNNHDSLEEYLSTLKYAFLYSKTVTLGATQWPDTNRVLLRNRRIGCSMSGIAQFIQEKGLNELREWCLKGYDYVTELDNIYSDWLAIPKSIKKTSIKPSGTVSLLAGATPGMHYPISEYYIRRIRIHKGSDLLPELKHAGYHIEEALDNVNNMVVEIPIHSGKNIRSANSISIWEQLSLAAFLQKHWADNQVSSTVSFNPATEGPQLKHALNYFQYQLKGVSFLPNTDLNSKTIYTQMPYEPIDEEKYKELTKNLKPVSFENSRPTEPEPDKYCDSNNCTVLSQPNNLNNLE</sequence>
<evidence type="ECO:0000259" key="12">
    <source>
        <dbReference type="Pfam" id="PF17975"/>
    </source>
</evidence>
<dbReference type="GeneID" id="10506441"/>
<dbReference type="GO" id="GO:0004748">
    <property type="term" value="F:ribonucleoside-diphosphate reductase activity, thioredoxin disulfide as acceptor"/>
    <property type="evidence" value="ECO:0000318"/>
    <property type="project" value="GO_Central"/>
</dbReference>
<dbReference type="GO" id="GO:0031419">
    <property type="term" value="F:cobalamin binding"/>
    <property type="evidence" value="ECO:0007669"/>
    <property type="project" value="UniProtKB-KW"/>
</dbReference>
<proteinExistence type="inferred from homology"/>
<dbReference type="FunFam" id="3.20.70.20:FF:000039">
    <property type="entry name" value="Uncharacterized protein"/>
    <property type="match status" value="1"/>
</dbReference>
<evidence type="ECO:0000256" key="1">
    <source>
        <dbReference type="ARBA" id="ARBA00001922"/>
    </source>
</evidence>
<dbReference type="PANTHER" id="PTHR43371">
    <property type="entry name" value="VITAMIN B12-DEPENDENT RIBONUCLEOTIDE REDUCTASE"/>
    <property type="match status" value="1"/>
</dbReference>
<dbReference type="EMBL" id="GL871470">
    <property type="protein sequence ID" value="EGC29184.1"/>
    <property type="molecule type" value="Genomic_DNA"/>
</dbReference>
<dbReference type="InterPro" id="IPR040763">
    <property type="entry name" value="RNR_alpha_hel"/>
</dbReference>
<keyword evidence="8" id="KW-0676">Redox-active center</keyword>
<evidence type="ECO:0000256" key="6">
    <source>
        <dbReference type="ARBA" id="ARBA00023002"/>
    </source>
</evidence>
<name>F1A3P6_DICPU</name>
<dbReference type="InterPro" id="IPR054158">
    <property type="entry name" value="RNR-II_ins_dom"/>
</dbReference>
<dbReference type="FunCoup" id="F1A3P6">
    <property type="interactions" value="42"/>
</dbReference>
<keyword evidence="9" id="KW-0170">Cobalt</keyword>
<evidence type="ECO:0000256" key="4">
    <source>
        <dbReference type="ARBA" id="ARBA00022628"/>
    </source>
</evidence>
<evidence type="ECO:0000256" key="3">
    <source>
        <dbReference type="ARBA" id="ARBA00012275"/>
    </source>
</evidence>
<feature type="compositionally biased region" description="Basic and acidic residues" evidence="11">
    <location>
        <begin position="705"/>
        <end position="715"/>
    </location>
</feature>
<dbReference type="RefSeq" id="XP_003294292.1">
    <property type="nucleotide sequence ID" value="XM_003294244.1"/>
</dbReference>
<dbReference type="Gene3D" id="3.20.70.20">
    <property type="match status" value="3"/>
</dbReference>
<dbReference type="Proteomes" id="UP000001064">
    <property type="component" value="Unassembled WGS sequence"/>
</dbReference>
<dbReference type="STRING" id="5786.F1A3P6"/>
<evidence type="ECO:0000256" key="10">
    <source>
        <dbReference type="ARBA" id="ARBA00048987"/>
    </source>
</evidence>
<dbReference type="OrthoDB" id="14890at2759"/>
<dbReference type="PANTHER" id="PTHR43371:SF1">
    <property type="entry name" value="RIBONUCLEOSIDE-DIPHOSPHATE REDUCTASE"/>
    <property type="match status" value="1"/>
</dbReference>
<keyword evidence="4" id="KW-0846">Cobalamin</keyword>
<comment type="similarity">
    <text evidence="2">Belongs to the class II ribonucleoside-triphosphate reductase family.</text>
</comment>
<keyword evidence="15" id="KW-1185">Reference proteome</keyword>
<evidence type="ECO:0000256" key="9">
    <source>
        <dbReference type="ARBA" id="ARBA00023285"/>
    </source>
</evidence>
<reference evidence="15" key="1">
    <citation type="journal article" date="2011" name="Genome Biol.">
        <title>Comparative genomics of the social amoebae Dictyostelium discoideum and Dictyostelium purpureum.</title>
        <authorList>
            <consortium name="US DOE Joint Genome Institute (JGI-PGF)"/>
            <person name="Sucgang R."/>
            <person name="Kuo A."/>
            <person name="Tian X."/>
            <person name="Salerno W."/>
            <person name="Parikh A."/>
            <person name="Feasley C.L."/>
            <person name="Dalin E."/>
            <person name="Tu H."/>
            <person name="Huang E."/>
            <person name="Barry K."/>
            <person name="Lindquist E."/>
            <person name="Shapiro H."/>
            <person name="Bruce D."/>
            <person name="Schmutz J."/>
            <person name="Salamov A."/>
            <person name="Fey P."/>
            <person name="Gaudet P."/>
            <person name="Anjard C."/>
            <person name="Babu M.M."/>
            <person name="Basu S."/>
            <person name="Bushmanova Y."/>
            <person name="van der Wel H."/>
            <person name="Katoh-Kurasawa M."/>
            <person name="Dinh C."/>
            <person name="Coutinho P.M."/>
            <person name="Saito T."/>
            <person name="Elias M."/>
            <person name="Schaap P."/>
            <person name="Kay R.R."/>
            <person name="Henrissat B."/>
            <person name="Eichinger L."/>
            <person name="Rivero F."/>
            <person name="Putnam N.H."/>
            <person name="West C.M."/>
            <person name="Loomis W.F."/>
            <person name="Chisholm R.L."/>
            <person name="Shaulsky G."/>
            <person name="Strassmann J.E."/>
            <person name="Queller D.C."/>
            <person name="Kuspa A."/>
            <person name="Grigoriev I.V."/>
        </authorList>
    </citation>
    <scope>NUCLEOTIDE SEQUENCE [LARGE SCALE GENOMIC DNA]</scope>
    <source>
        <strain evidence="15">QSDP1</strain>
    </source>
</reference>
<dbReference type="OMA" id="FHCNLAE"/>
<evidence type="ECO:0000313" key="15">
    <source>
        <dbReference type="Proteomes" id="UP000001064"/>
    </source>
</evidence>
<organism evidence="14 15">
    <name type="scientific">Dictyostelium purpureum</name>
    <name type="common">Slime mold</name>
    <dbReference type="NCBI Taxonomy" id="5786"/>
    <lineage>
        <taxon>Eukaryota</taxon>
        <taxon>Amoebozoa</taxon>
        <taxon>Evosea</taxon>
        <taxon>Eumycetozoa</taxon>
        <taxon>Dictyostelia</taxon>
        <taxon>Dictyosteliales</taxon>
        <taxon>Dictyosteliaceae</taxon>
        <taxon>Dictyostelium</taxon>
    </lineage>
</organism>
<dbReference type="EC" id="1.17.4.2" evidence="3"/>
<evidence type="ECO:0000313" key="14">
    <source>
        <dbReference type="EMBL" id="EGC29184.1"/>
    </source>
</evidence>
<comment type="cofactor">
    <cofactor evidence="1">
        <name>adenosylcob(III)alamin</name>
        <dbReference type="ChEBI" id="CHEBI:18408"/>
    </cofactor>
</comment>
<evidence type="ECO:0000256" key="5">
    <source>
        <dbReference type="ARBA" id="ARBA00022705"/>
    </source>
</evidence>
<feature type="region of interest" description="Disordered" evidence="11">
    <location>
        <begin position="700"/>
        <end position="719"/>
    </location>
</feature>
<keyword evidence="6" id="KW-0560">Oxidoreductase</keyword>
<accession>F1A3P6</accession>
<dbReference type="SUPFAM" id="SSF51998">
    <property type="entry name" value="PFL-like glycyl radical enzymes"/>
    <property type="match status" value="1"/>
</dbReference>
<dbReference type="InterPro" id="IPR050862">
    <property type="entry name" value="RdRp_reductase_class-2"/>
</dbReference>
<feature type="domain" description="Ribonucleotide reductase alpha-helical" evidence="12">
    <location>
        <begin position="68"/>
        <end position="169"/>
    </location>
</feature>